<proteinExistence type="predicted"/>
<dbReference type="AlphaFoldDB" id="A0ABD3QDP9"/>
<keyword evidence="2" id="KW-1185">Reference proteome</keyword>
<dbReference type="Proteomes" id="UP001530400">
    <property type="component" value="Unassembled WGS sequence"/>
</dbReference>
<comment type="caution">
    <text evidence="1">The sequence shown here is derived from an EMBL/GenBank/DDBJ whole genome shotgun (WGS) entry which is preliminary data.</text>
</comment>
<accession>A0ABD3QDP9</accession>
<name>A0ABD3QDP9_9STRA</name>
<dbReference type="Gene3D" id="3.90.1720.10">
    <property type="entry name" value="endopeptidase domain like (from Nostoc punctiforme)"/>
    <property type="match status" value="1"/>
</dbReference>
<evidence type="ECO:0000313" key="1">
    <source>
        <dbReference type="EMBL" id="KAL3798483.1"/>
    </source>
</evidence>
<sequence>MAFYQQFAQILNRHPKTKLALQLSASGFIPAIPIFYWKQNAVAEREERRHEVATKLRIPNVQTIDDLLVEKCQPGDVILFDRRCECCASGAVAAFGCLLGKTFLCDEDDGTRSVERGSYEHCGIVVPGLSNAPGAQYDPSNLCLLEATPGFGVACRPLLTRLEMSRSRSVILLPLSCPGEKRFAVDQDDDSNNNLSEKTRFLKDQTYTELTKFRDKWIEDSEKERYDRQHSFLSIMGVLMYITNLYPTFPIPISPSAWLVLQGLQECGAAMKLNEKQAQETRVEDFTRDGRFFEKDTVRLRPGWKFLSPVVMRETSTS</sequence>
<dbReference type="EMBL" id="JALLPJ020000216">
    <property type="protein sequence ID" value="KAL3798483.1"/>
    <property type="molecule type" value="Genomic_DNA"/>
</dbReference>
<organism evidence="1 2">
    <name type="scientific">Cyclotella atomus</name>
    <dbReference type="NCBI Taxonomy" id="382360"/>
    <lineage>
        <taxon>Eukaryota</taxon>
        <taxon>Sar</taxon>
        <taxon>Stramenopiles</taxon>
        <taxon>Ochrophyta</taxon>
        <taxon>Bacillariophyta</taxon>
        <taxon>Coscinodiscophyceae</taxon>
        <taxon>Thalassiosirophycidae</taxon>
        <taxon>Stephanodiscales</taxon>
        <taxon>Stephanodiscaceae</taxon>
        <taxon>Cyclotella</taxon>
    </lineage>
</organism>
<protein>
    <submittedName>
        <fullName evidence="1">Uncharacterized protein</fullName>
    </submittedName>
</protein>
<gene>
    <name evidence="1" type="ORF">ACHAWO_011158</name>
</gene>
<evidence type="ECO:0000313" key="2">
    <source>
        <dbReference type="Proteomes" id="UP001530400"/>
    </source>
</evidence>
<reference evidence="1 2" key="1">
    <citation type="submission" date="2024-10" db="EMBL/GenBank/DDBJ databases">
        <title>Updated reference genomes for cyclostephanoid diatoms.</title>
        <authorList>
            <person name="Roberts W.R."/>
            <person name="Alverson A.J."/>
        </authorList>
    </citation>
    <scope>NUCLEOTIDE SEQUENCE [LARGE SCALE GENOMIC DNA]</scope>
    <source>
        <strain evidence="1 2">AJA010-31</strain>
    </source>
</reference>